<reference evidence="1" key="1">
    <citation type="submission" date="2021-02" db="EMBL/GenBank/DDBJ databases">
        <authorList>
            <person name="Nowell W R."/>
        </authorList>
    </citation>
    <scope>NUCLEOTIDE SEQUENCE</scope>
</reference>
<name>A0A814WBF0_9BILA</name>
<protein>
    <submittedName>
        <fullName evidence="1">Uncharacterized protein</fullName>
    </submittedName>
</protein>
<sequence>MCGAIGNPSNSVEPCIIDICGYFPSITNRNVQLLMKQIDRYYATHRVSITLIELYIAVPLNIEHYITISGDIMT</sequence>
<accession>A0A814WBF0</accession>
<evidence type="ECO:0000313" key="2">
    <source>
        <dbReference type="Proteomes" id="UP000663889"/>
    </source>
</evidence>
<evidence type="ECO:0000313" key="1">
    <source>
        <dbReference type="EMBL" id="CAF1196365.1"/>
    </source>
</evidence>
<dbReference type="AlphaFoldDB" id="A0A814WBF0"/>
<organism evidence="1 2">
    <name type="scientific">Rotaria sordida</name>
    <dbReference type="NCBI Taxonomy" id="392033"/>
    <lineage>
        <taxon>Eukaryota</taxon>
        <taxon>Metazoa</taxon>
        <taxon>Spiralia</taxon>
        <taxon>Gnathifera</taxon>
        <taxon>Rotifera</taxon>
        <taxon>Eurotatoria</taxon>
        <taxon>Bdelloidea</taxon>
        <taxon>Philodinida</taxon>
        <taxon>Philodinidae</taxon>
        <taxon>Rotaria</taxon>
    </lineage>
</organism>
<proteinExistence type="predicted"/>
<comment type="caution">
    <text evidence="1">The sequence shown here is derived from an EMBL/GenBank/DDBJ whole genome shotgun (WGS) entry which is preliminary data.</text>
</comment>
<dbReference type="EMBL" id="CAJNOU010001388">
    <property type="protein sequence ID" value="CAF1196365.1"/>
    <property type="molecule type" value="Genomic_DNA"/>
</dbReference>
<dbReference type="Proteomes" id="UP000663889">
    <property type="component" value="Unassembled WGS sequence"/>
</dbReference>
<gene>
    <name evidence="1" type="ORF">SEV965_LOCUS20888</name>
</gene>